<dbReference type="RefSeq" id="WP_074834974.1">
    <property type="nucleotide sequence ID" value="NZ_FOAT01000015.1"/>
</dbReference>
<dbReference type="GO" id="GO:0000272">
    <property type="term" value="P:polysaccharide catabolic process"/>
    <property type="evidence" value="ECO:0007669"/>
    <property type="project" value="InterPro"/>
</dbReference>
<accession>A0A1H7NIZ7</accession>
<dbReference type="InterPro" id="IPR036439">
    <property type="entry name" value="Dockerin_dom_sf"/>
</dbReference>
<dbReference type="AlphaFoldDB" id="A0A1H7NIZ7"/>
<dbReference type="InterPro" id="IPR016134">
    <property type="entry name" value="Dockerin_dom"/>
</dbReference>
<evidence type="ECO:0000256" key="1">
    <source>
        <dbReference type="SAM" id="SignalP"/>
    </source>
</evidence>
<reference evidence="3 4" key="1">
    <citation type="submission" date="2016-10" db="EMBL/GenBank/DDBJ databases">
        <authorList>
            <person name="de Groot N.N."/>
        </authorList>
    </citation>
    <scope>NUCLEOTIDE SEQUENCE [LARGE SCALE GENOMIC DNA]</scope>
    <source>
        <strain evidence="3 4">KH2T6</strain>
    </source>
</reference>
<keyword evidence="1" id="KW-0732">Signal</keyword>
<dbReference type="CDD" id="cd14256">
    <property type="entry name" value="Dockerin_I"/>
    <property type="match status" value="1"/>
</dbReference>
<protein>
    <recommendedName>
        <fullName evidence="2">Dockerin domain-containing protein</fullName>
    </recommendedName>
</protein>
<name>A0A1H7NIZ7_RUMAL</name>
<dbReference type="Gene3D" id="2.60.40.1120">
    <property type="entry name" value="Carboxypeptidase-like, regulatory domain"/>
    <property type="match status" value="1"/>
</dbReference>
<evidence type="ECO:0000313" key="4">
    <source>
        <dbReference type="Proteomes" id="UP000186015"/>
    </source>
</evidence>
<feature type="domain" description="Dockerin" evidence="2">
    <location>
        <begin position="259"/>
        <end position="326"/>
    </location>
</feature>
<feature type="chain" id="PRO_5039631921" description="Dockerin domain-containing protein" evidence="1">
    <location>
        <begin position="20"/>
        <end position="326"/>
    </location>
</feature>
<dbReference type="EMBL" id="FOAT01000015">
    <property type="protein sequence ID" value="SEL22887.1"/>
    <property type="molecule type" value="Genomic_DNA"/>
</dbReference>
<dbReference type="OrthoDB" id="1822352at2"/>
<dbReference type="SUPFAM" id="SSF63446">
    <property type="entry name" value="Type I dockerin domain"/>
    <property type="match status" value="1"/>
</dbReference>
<dbReference type="InterPro" id="IPR018247">
    <property type="entry name" value="EF_Hand_1_Ca_BS"/>
</dbReference>
<dbReference type="PROSITE" id="PS00018">
    <property type="entry name" value="EF_HAND_1"/>
    <property type="match status" value="2"/>
</dbReference>
<evidence type="ECO:0000259" key="2">
    <source>
        <dbReference type="PROSITE" id="PS51766"/>
    </source>
</evidence>
<dbReference type="GO" id="GO:0004553">
    <property type="term" value="F:hydrolase activity, hydrolyzing O-glycosyl compounds"/>
    <property type="evidence" value="ECO:0007669"/>
    <property type="project" value="InterPro"/>
</dbReference>
<feature type="signal peptide" evidence="1">
    <location>
        <begin position="1"/>
        <end position="19"/>
    </location>
</feature>
<dbReference type="Proteomes" id="UP000186015">
    <property type="component" value="Unassembled WGS sequence"/>
</dbReference>
<gene>
    <name evidence="3" type="ORF">SAMN05216469_11553</name>
</gene>
<dbReference type="Pfam" id="PF00404">
    <property type="entry name" value="Dockerin_1"/>
    <property type="match status" value="1"/>
</dbReference>
<sequence>MKKKTIASLLTALAVCANTAVCVSAEKKTVYNVRTALASSDLSLQSWDNITISEGQNTLTFTTPKDGKGDYSNIKGIGLLAIDLEDCYFDIGTVRVDSIVVDGKPLKFNSDAVVYGADDGANNNDFRIELFNSFGETKNDPPFNASSVTVNEKVEVTFTFSTEGYSGGTRRIGGNVIEKKKTSSPQALKGCSVSLNRHKKDGSASPDEEVTCTVSGGQFYADVERGYYDVTISKPGYATKRIENVPAGKRMPSELKNVDLRAYGDVNGDGKINITDVTLVAAYVKQVRMFSDKYQFSVADVNHDNKVNITDVTTIAAAAKGLKKIK</sequence>
<evidence type="ECO:0000313" key="3">
    <source>
        <dbReference type="EMBL" id="SEL22887.1"/>
    </source>
</evidence>
<dbReference type="PROSITE" id="PS51766">
    <property type="entry name" value="DOCKERIN"/>
    <property type="match status" value="1"/>
</dbReference>
<dbReference type="InterPro" id="IPR002105">
    <property type="entry name" value="Dockerin_1_rpt"/>
</dbReference>
<dbReference type="Gene3D" id="1.10.1330.10">
    <property type="entry name" value="Dockerin domain"/>
    <property type="match status" value="1"/>
</dbReference>
<proteinExistence type="predicted"/>
<organism evidence="3 4">
    <name type="scientific">Ruminococcus albus</name>
    <dbReference type="NCBI Taxonomy" id="1264"/>
    <lineage>
        <taxon>Bacteria</taxon>
        <taxon>Bacillati</taxon>
        <taxon>Bacillota</taxon>
        <taxon>Clostridia</taxon>
        <taxon>Eubacteriales</taxon>
        <taxon>Oscillospiraceae</taxon>
        <taxon>Ruminococcus</taxon>
    </lineage>
</organism>